<evidence type="ECO:0000313" key="4">
    <source>
        <dbReference type="EMBL" id="GAA4652712.1"/>
    </source>
</evidence>
<evidence type="ECO:0000256" key="3">
    <source>
        <dbReference type="ARBA" id="ARBA00022842"/>
    </source>
</evidence>
<dbReference type="InterPro" id="IPR023214">
    <property type="entry name" value="HAD_sf"/>
</dbReference>
<dbReference type="Gene3D" id="1.20.1440.100">
    <property type="entry name" value="SG protein - dephosphorylation function"/>
    <property type="match status" value="1"/>
</dbReference>
<accession>A0ABP8VCI7</accession>
<keyword evidence="1" id="KW-0479">Metal-binding</keyword>
<dbReference type="InterPro" id="IPR036412">
    <property type="entry name" value="HAD-like_sf"/>
</dbReference>
<dbReference type="RefSeq" id="WP_345199331.1">
    <property type="nucleotide sequence ID" value="NZ_BAABFL010000480.1"/>
</dbReference>
<evidence type="ECO:0000256" key="2">
    <source>
        <dbReference type="ARBA" id="ARBA00022801"/>
    </source>
</evidence>
<reference evidence="5" key="1">
    <citation type="journal article" date="2019" name="Int. J. Syst. Evol. Microbiol.">
        <title>The Global Catalogue of Microorganisms (GCM) 10K type strain sequencing project: providing services to taxonomists for standard genome sequencing and annotation.</title>
        <authorList>
            <consortium name="The Broad Institute Genomics Platform"/>
            <consortium name="The Broad Institute Genome Sequencing Center for Infectious Disease"/>
            <person name="Wu L."/>
            <person name="Ma J."/>
        </authorList>
    </citation>
    <scope>NUCLEOTIDE SEQUENCE [LARGE SCALE GENOMIC DNA]</scope>
    <source>
        <strain evidence="5">JCM 17805</strain>
    </source>
</reference>
<dbReference type="PANTHER" id="PTHR43344">
    <property type="entry name" value="PHOSPHOSERINE PHOSPHATASE"/>
    <property type="match status" value="1"/>
</dbReference>
<keyword evidence="5" id="KW-1185">Reference proteome</keyword>
<sequence length="218" mass="24835">MALVLFDLDNTLLAGDSDHTWGEFIVDRKLVDEQAYRKSNDQFYQDYLQGKLDIKAHLACCLAPLTEHSMETLHQLREEFVQERIVPMIAKEARELIRRHREAGDTLMIITATNRFVTEPIAHLLGIDLLLASDVEIKGGQYTGKPEGIPCYQEGKVTRLKQWLDENKEISLEGSVFYSDSHNDLPLMEIVDSPVAVDPDETLTATAKERNWPIISLR</sequence>
<keyword evidence="2 4" id="KW-0378">Hydrolase</keyword>
<gene>
    <name evidence="4" type="ORF">GCM10023116_49960</name>
</gene>
<dbReference type="EMBL" id="BAABFL010000480">
    <property type="protein sequence ID" value="GAA4652712.1"/>
    <property type="molecule type" value="Genomic_DNA"/>
</dbReference>
<dbReference type="NCBIfam" id="TIGR01490">
    <property type="entry name" value="HAD-SF-IB-hyp1"/>
    <property type="match status" value="1"/>
</dbReference>
<dbReference type="CDD" id="cd02612">
    <property type="entry name" value="HAD_PGPPase"/>
    <property type="match status" value="1"/>
</dbReference>
<dbReference type="NCBIfam" id="TIGR01488">
    <property type="entry name" value="HAD-SF-IB"/>
    <property type="match status" value="1"/>
</dbReference>
<evidence type="ECO:0000313" key="5">
    <source>
        <dbReference type="Proteomes" id="UP001500604"/>
    </source>
</evidence>
<proteinExistence type="predicted"/>
<dbReference type="Proteomes" id="UP001500604">
    <property type="component" value="Unassembled WGS sequence"/>
</dbReference>
<name>A0ABP8VCI7_9GAMM</name>
<organism evidence="4 5">
    <name type="scientific">Kistimonas scapharcae</name>
    <dbReference type="NCBI Taxonomy" id="1036133"/>
    <lineage>
        <taxon>Bacteria</taxon>
        <taxon>Pseudomonadati</taxon>
        <taxon>Pseudomonadota</taxon>
        <taxon>Gammaproteobacteria</taxon>
        <taxon>Oceanospirillales</taxon>
        <taxon>Endozoicomonadaceae</taxon>
        <taxon>Kistimonas</taxon>
    </lineage>
</organism>
<dbReference type="Gene3D" id="3.40.50.1000">
    <property type="entry name" value="HAD superfamily/HAD-like"/>
    <property type="match status" value="1"/>
</dbReference>
<dbReference type="InterPro" id="IPR006385">
    <property type="entry name" value="HAD_hydro_SerB1"/>
</dbReference>
<protein>
    <submittedName>
        <fullName evidence="4">HAD family hydrolase</fullName>
    </submittedName>
</protein>
<dbReference type="InterPro" id="IPR050582">
    <property type="entry name" value="HAD-like_SerB"/>
</dbReference>
<dbReference type="PANTHER" id="PTHR43344:SF13">
    <property type="entry name" value="PHOSPHATASE RV3661-RELATED"/>
    <property type="match status" value="1"/>
</dbReference>
<dbReference type="SUPFAM" id="SSF56784">
    <property type="entry name" value="HAD-like"/>
    <property type="match status" value="1"/>
</dbReference>
<keyword evidence="3" id="KW-0460">Magnesium</keyword>
<comment type="caution">
    <text evidence="4">The sequence shown here is derived from an EMBL/GenBank/DDBJ whole genome shotgun (WGS) entry which is preliminary data.</text>
</comment>
<evidence type="ECO:0000256" key="1">
    <source>
        <dbReference type="ARBA" id="ARBA00022723"/>
    </source>
</evidence>
<dbReference type="Pfam" id="PF12710">
    <property type="entry name" value="HAD"/>
    <property type="match status" value="1"/>
</dbReference>
<dbReference type="GO" id="GO:0016787">
    <property type="term" value="F:hydrolase activity"/>
    <property type="evidence" value="ECO:0007669"/>
    <property type="project" value="UniProtKB-KW"/>
</dbReference>